<evidence type="ECO:0000313" key="1">
    <source>
        <dbReference type="EMBL" id="RAW30888.1"/>
    </source>
</evidence>
<name>A0A329S5I0_9STRA</name>
<dbReference type="OrthoDB" id="127265at2759"/>
<accession>A0A329S5I0</accession>
<gene>
    <name evidence="1" type="ORF">PC110_g12763</name>
</gene>
<proteinExistence type="predicted"/>
<sequence>MRRLLPEEPCLFDIVGFDPKTYVSKPAPYETRIKVLWANFRGDGPKPDLRFSLWERYHWLLAGAVEKGFAREASNPNNERAPLKSKVVLWRLLLSQRNNRTD</sequence>
<dbReference type="VEuPathDB" id="FungiDB:PC110_g12763"/>
<protein>
    <submittedName>
        <fullName evidence="1">Uncharacterized protein</fullName>
    </submittedName>
</protein>
<organism evidence="1 2">
    <name type="scientific">Phytophthora cactorum</name>
    <dbReference type="NCBI Taxonomy" id="29920"/>
    <lineage>
        <taxon>Eukaryota</taxon>
        <taxon>Sar</taxon>
        <taxon>Stramenopiles</taxon>
        <taxon>Oomycota</taxon>
        <taxon>Peronosporomycetes</taxon>
        <taxon>Peronosporales</taxon>
        <taxon>Peronosporaceae</taxon>
        <taxon>Phytophthora</taxon>
    </lineage>
</organism>
<dbReference type="AlphaFoldDB" id="A0A329S5I0"/>
<dbReference type="EMBL" id="MJFZ01000347">
    <property type="protein sequence ID" value="RAW30888.1"/>
    <property type="molecule type" value="Genomic_DNA"/>
</dbReference>
<dbReference type="Proteomes" id="UP000251314">
    <property type="component" value="Unassembled WGS sequence"/>
</dbReference>
<reference evidence="1 2" key="1">
    <citation type="submission" date="2018-01" db="EMBL/GenBank/DDBJ databases">
        <title>Draft genome of the strawberry crown rot pathogen Phytophthora cactorum.</title>
        <authorList>
            <person name="Armitage A.D."/>
            <person name="Lysoe E."/>
            <person name="Nellist C.F."/>
            <person name="Harrison R.J."/>
            <person name="Brurberg M.B."/>
        </authorList>
    </citation>
    <scope>NUCLEOTIDE SEQUENCE [LARGE SCALE GENOMIC DNA]</scope>
    <source>
        <strain evidence="1 2">10300</strain>
    </source>
</reference>
<evidence type="ECO:0000313" key="2">
    <source>
        <dbReference type="Proteomes" id="UP000251314"/>
    </source>
</evidence>
<keyword evidence="2" id="KW-1185">Reference proteome</keyword>
<comment type="caution">
    <text evidence="1">The sequence shown here is derived from an EMBL/GenBank/DDBJ whole genome shotgun (WGS) entry which is preliminary data.</text>
</comment>